<evidence type="ECO:0000313" key="4">
    <source>
        <dbReference type="Proteomes" id="UP001516472"/>
    </source>
</evidence>
<sequence>MRQGRGFKEVLSSFIATVFPTDTLLGALKVMERHRVSLVGVVGTGGGLVGVVHETQLLAAWRADPLAQVSDVMARVRKTQVRSNGRRRIHLARLAARPAGRQKLF</sequence>
<comment type="caution">
    <text evidence="3">The sequence shown here is derived from an EMBL/GenBank/DDBJ whole genome shotgun (WGS) entry which is preliminary data.</text>
</comment>
<dbReference type="Gene3D" id="3.10.580.10">
    <property type="entry name" value="CBS-domain"/>
    <property type="match status" value="1"/>
</dbReference>
<keyword evidence="1" id="KW-0129">CBS domain</keyword>
<feature type="domain" description="CBS" evidence="2">
    <location>
        <begin position="11"/>
        <end position="68"/>
    </location>
</feature>
<dbReference type="EMBL" id="JAAIYO010000001">
    <property type="protein sequence ID" value="MBE4746876.1"/>
    <property type="molecule type" value="Genomic_DNA"/>
</dbReference>
<dbReference type="SUPFAM" id="SSF54631">
    <property type="entry name" value="CBS-domain pair"/>
    <property type="match status" value="1"/>
</dbReference>
<gene>
    <name evidence="3" type="ORF">G4177_01650</name>
</gene>
<keyword evidence="4" id="KW-1185">Reference proteome</keyword>
<organism evidence="3 4">
    <name type="scientific">Corallococcus soli</name>
    <dbReference type="NCBI Taxonomy" id="2710757"/>
    <lineage>
        <taxon>Bacteria</taxon>
        <taxon>Pseudomonadati</taxon>
        <taxon>Myxococcota</taxon>
        <taxon>Myxococcia</taxon>
        <taxon>Myxococcales</taxon>
        <taxon>Cystobacterineae</taxon>
        <taxon>Myxococcaceae</taxon>
        <taxon>Corallococcus</taxon>
    </lineage>
</organism>
<dbReference type="RefSeq" id="WP_193347377.1">
    <property type="nucleotide sequence ID" value="NZ_CBCSIP010000274.1"/>
</dbReference>
<proteinExistence type="predicted"/>
<dbReference type="InterPro" id="IPR000644">
    <property type="entry name" value="CBS_dom"/>
</dbReference>
<dbReference type="InterPro" id="IPR046342">
    <property type="entry name" value="CBS_dom_sf"/>
</dbReference>
<name>A0ABR9PG39_9BACT</name>
<dbReference type="Proteomes" id="UP001516472">
    <property type="component" value="Unassembled WGS sequence"/>
</dbReference>
<dbReference type="PROSITE" id="PS51371">
    <property type="entry name" value="CBS"/>
    <property type="match status" value="1"/>
</dbReference>
<evidence type="ECO:0000256" key="1">
    <source>
        <dbReference type="PROSITE-ProRule" id="PRU00703"/>
    </source>
</evidence>
<reference evidence="3 4" key="1">
    <citation type="submission" date="2020-02" db="EMBL/GenBank/DDBJ databases">
        <authorList>
            <person name="Babadi Z.K."/>
            <person name="Risdian C."/>
            <person name="Ebrahimipour G.H."/>
            <person name="Wink J."/>
        </authorList>
    </citation>
    <scope>NUCLEOTIDE SEQUENCE [LARGE SCALE GENOMIC DNA]</scope>
    <source>
        <strain evidence="3 4">ZKHCc1 1396</strain>
    </source>
</reference>
<dbReference type="Pfam" id="PF00571">
    <property type="entry name" value="CBS"/>
    <property type="match status" value="1"/>
</dbReference>
<evidence type="ECO:0000259" key="2">
    <source>
        <dbReference type="PROSITE" id="PS51371"/>
    </source>
</evidence>
<protein>
    <submittedName>
        <fullName evidence="3">CBS domain-containing protein</fullName>
    </submittedName>
</protein>
<accession>A0ABR9PG39</accession>
<evidence type="ECO:0000313" key="3">
    <source>
        <dbReference type="EMBL" id="MBE4746876.1"/>
    </source>
</evidence>